<evidence type="ECO:0000313" key="3">
    <source>
        <dbReference type="EMBL" id="KZV57474.1"/>
    </source>
</evidence>
<accession>A0A2Z7DDS5</accession>
<evidence type="ECO:0000256" key="2">
    <source>
        <dbReference type="SAM" id="MobiDB-lite"/>
    </source>
</evidence>
<organism evidence="3 4">
    <name type="scientific">Dorcoceras hygrometricum</name>
    <dbReference type="NCBI Taxonomy" id="472368"/>
    <lineage>
        <taxon>Eukaryota</taxon>
        <taxon>Viridiplantae</taxon>
        <taxon>Streptophyta</taxon>
        <taxon>Embryophyta</taxon>
        <taxon>Tracheophyta</taxon>
        <taxon>Spermatophyta</taxon>
        <taxon>Magnoliopsida</taxon>
        <taxon>eudicotyledons</taxon>
        <taxon>Gunneridae</taxon>
        <taxon>Pentapetalae</taxon>
        <taxon>asterids</taxon>
        <taxon>lamiids</taxon>
        <taxon>Lamiales</taxon>
        <taxon>Gesneriaceae</taxon>
        <taxon>Didymocarpoideae</taxon>
        <taxon>Trichosporeae</taxon>
        <taxon>Loxocarpinae</taxon>
        <taxon>Dorcoceras</taxon>
    </lineage>
</organism>
<reference evidence="3 4" key="1">
    <citation type="journal article" date="2015" name="Proc. Natl. Acad. Sci. U.S.A.">
        <title>The resurrection genome of Boea hygrometrica: A blueprint for survival of dehydration.</title>
        <authorList>
            <person name="Xiao L."/>
            <person name="Yang G."/>
            <person name="Zhang L."/>
            <person name="Yang X."/>
            <person name="Zhao S."/>
            <person name="Ji Z."/>
            <person name="Zhou Q."/>
            <person name="Hu M."/>
            <person name="Wang Y."/>
            <person name="Chen M."/>
            <person name="Xu Y."/>
            <person name="Jin H."/>
            <person name="Xiao X."/>
            <person name="Hu G."/>
            <person name="Bao F."/>
            <person name="Hu Y."/>
            <person name="Wan P."/>
            <person name="Li L."/>
            <person name="Deng X."/>
            <person name="Kuang T."/>
            <person name="Xiang C."/>
            <person name="Zhu J.K."/>
            <person name="Oliver M.J."/>
            <person name="He Y."/>
        </authorList>
    </citation>
    <scope>NUCLEOTIDE SEQUENCE [LARGE SCALE GENOMIC DNA]</scope>
    <source>
        <strain evidence="4">cv. XS01</strain>
    </source>
</reference>
<dbReference type="EMBL" id="KQ987284">
    <property type="protein sequence ID" value="KZV57474.1"/>
    <property type="molecule type" value="Genomic_DNA"/>
</dbReference>
<feature type="compositionally biased region" description="Low complexity" evidence="2">
    <location>
        <begin position="1"/>
        <end position="21"/>
    </location>
</feature>
<feature type="region of interest" description="Disordered" evidence="2">
    <location>
        <begin position="1"/>
        <end position="26"/>
    </location>
</feature>
<evidence type="ECO:0000313" key="4">
    <source>
        <dbReference type="Proteomes" id="UP000250235"/>
    </source>
</evidence>
<dbReference type="OrthoDB" id="672227at2759"/>
<dbReference type="Proteomes" id="UP000250235">
    <property type="component" value="Unassembled WGS sequence"/>
</dbReference>
<feature type="region of interest" description="Disordered" evidence="2">
    <location>
        <begin position="221"/>
        <end position="296"/>
    </location>
</feature>
<name>A0A2Z7DDS5_9LAMI</name>
<evidence type="ECO:0000256" key="1">
    <source>
        <dbReference type="SAM" id="Coils"/>
    </source>
</evidence>
<gene>
    <name evidence="3" type="ORF">F511_32150</name>
</gene>
<keyword evidence="4" id="KW-1185">Reference proteome</keyword>
<sequence>MSTPSDSAVSSTTASVDSVPVGPETKKPWLPNQAELGSLSLPWFITSLFQHIKVSPSQLAPNSYSFLLALDVLLSYFNIPLIPYVLMQLIQIKRLGPGKFYLSHNVHQTFIGGNPSSHKGWMSRFFYVRRIGRRRNPWGCEMSWRDNVYTFTPSTTERSPNLISFLDAMHDKCYSASELVKEDLLCHFEFSRKGVKLVGDLAERIGKAALLKALKELPEEGYSGAAEPPMKVMKKMKATSFTEKEAKRHKKKEASTSQAQPTPTAEKHQAPMPPVSMRKEHRASKPPSPTSPEMVRGGEVISRLTQAQLEVNDTRKSFDEMLEHQTEMEMQLADLETARAQENRAAEVENKALEAQVKGLMAEKEALATNKEALEAKKRVIGIELDALLAKKIVVEVEFDETKARAEAEIGRLRNEIANAWGLGKEEFLKSSEFDDVCAKRSLAYFESGFKSCVAQFRANGYSEEENPAPFLSVAWALDELPDDE</sequence>
<proteinExistence type="predicted"/>
<keyword evidence="1" id="KW-0175">Coiled coil</keyword>
<protein>
    <submittedName>
        <fullName evidence="3">Uncharacterized protein</fullName>
    </submittedName>
</protein>
<feature type="coiled-coil region" evidence="1">
    <location>
        <begin position="338"/>
        <end position="416"/>
    </location>
</feature>
<dbReference type="AlphaFoldDB" id="A0A2Z7DDS5"/>